<protein>
    <submittedName>
        <fullName evidence="1">Uncharacterized protein</fullName>
    </submittedName>
</protein>
<dbReference type="OrthoDB" id="7997920at2759"/>
<sequence>MSLTLVIACDNPFGRSSDMPSSPNEYTNNQKARLETFHAFAREGIKLSNERIETSYDFGATDHVLRRVIKSGCITRSKGMV</sequence>
<dbReference type="EMBL" id="BGPR01003515">
    <property type="protein sequence ID" value="GBM89150.1"/>
    <property type="molecule type" value="Genomic_DNA"/>
</dbReference>
<organism evidence="1 2">
    <name type="scientific">Araneus ventricosus</name>
    <name type="common">Orbweaver spider</name>
    <name type="synonym">Epeira ventricosa</name>
    <dbReference type="NCBI Taxonomy" id="182803"/>
    <lineage>
        <taxon>Eukaryota</taxon>
        <taxon>Metazoa</taxon>
        <taxon>Ecdysozoa</taxon>
        <taxon>Arthropoda</taxon>
        <taxon>Chelicerata</taxon>
        <taxon>Arachnida</taxon>
        <taxon>Araneae</taxon>
        <taxon>Araneomorphae</taxon>
        <taxon>Entelegynae</taxon>
        <taxon>Araneoidea</taxon>
        <taxon>Araneidae</taxon>
        <taxon>Araneus</taxon>
    </lineage>
</organism>
<evidence type="ECO:0000313" key="1">
    <source>
        <dbReference type="EMBL" id="GBM89150.1"/>
    </source>
</evidence>
<keyword evidence="2" id="KW-1185">Reference proteome</keyword>
<dbReference type="AlphaFoldDB" id="A0A4Y2JGD3"/>
<accession>A0A4Y2JGD3</accession>
<gene>
    <name evidence="1" type="ORF">AVEN_140470_1</name>
</gene>
<comment type="caution">
    <text evidence="1">The sequence shown here is derived from an EMBL/GenBank/DDBJ whole genome shotgun (WGS) entry which is preliminary data.</text>
</comment>
<reference evidence="1 2" key="1">
    <citation type="journal article" date="2019" name="Sci. Rep.">
        <title>Orb-weaving spider Araneus ventricosus genome elucidates the spidroin gene catalogue.</title>
        <authorList>
            <person name="Kono N."/>
            <person name="Nakamura H."/>
            <person name="Ohtoshi R."/>
            <person name="Moran D.A.P."/>
            <person name="Shinohara A."/>
            <person name="Yoshida Y."/>
            <person name="Fujiwara M."/>
            <person name="Mori M."/>
            <person name="Tomita M."/>
            <person name="Arakawa K."/>
        </authorList>
    </citation>
    <scope>NUCLEOTIDE SEQUENCE [LARGE SCALE GENOMIC DNA]</scope>
</reference>
<name>A0A4Y2JGD3_ARAVE</name>
<proteinExistence type="predicted"/>
<dbReference type="Proteomes" id="UP000499080">
    <property type="component" value="Unassembled WGS sequence"/>
</dbReference>
<evidence type="ECO:0000313" key="2">
    <source>
        <dbReference type="Proteomes" id="UP000499080"/>
    </source>
</evidence>